<keyword evidence="3" id="KW-0106">Calcium</keyword>
<evidence type="ECO:0000313" key="5">
    <source>
        <dbReference type="EMBL" id="KAF3339481.1"/>
    </source>
</evidence>
<proteinExistence type="predicted"/>
<comment type="caution">
    <text evidence="5">The sequence shown here is derived from an EMBL/GenBank/DDBJ whole genome shotgun (WGS) entry which is preliminary data.</text>
</comment>
<evidence type="ECO:0000256" key="2">
    <source>
        <dbReference type="ARBA" id="ARBA00022737"/>
    </source>
</evidence>
<dbReference type="GO" id="GO:0005509">
    <property type="term" value="F:calcium ion binding"/>
    <property type="evidence" value="ECO:0007669"/>
    <property type="project" value="InterPro"/>
</dbReference>
<protein>
    <submittedName>
        <fullName evidence="5">Calmodulin-like protein 1</fullName>
    </submittedName>
</protein>
<dbReference type="PANTHER" id="PTHR10891">
    <property type="entry name" value="EF-HAND CALCIUM-BINDING DOMAIN CONTAINING PROTEIN"/>
    <property type="match status" value="1"/>
</dbReference>
<dbReference type="PROSITE" id="PS50222">
    <property type="entry name" value="EF_HAND_2"/>
    <property type="match status" value="2"/>
</dbReference>
<dbReference type="InterPro" id="IPR039647">
    <property type="entry name" value="EF_hand_pair_protein_CML-like"/>
</dbReference>
<dbReference type="Pfam" id="PF13499">
    <property type="entry name" value="EF-hand_7"/>
    <property type="match status" value="1"/>
</dbReference>
<keyword evidence="2" id="KW-0677">Repeat</keyword>
<gene>
    <name evidence="5" type="ORF">FCM35_KLT16952</name>
</gene>
<keyword evidence="1" id="KW-0479">Metal-binding</keyword>
<dbReference type="Gene3D" id="1.10.238.10">
    <property type="entry name" value="EF-hand"/>
    <property type="match status" value="2"/>
</dbReference>
<organism evidence="5 6">
    <name type="scientific">Carex littledalei</name>
    <dbReference type="NCBI Taxonomy" id="544730"/>
    <lineage>
        <taxon>Eukaryota</taxon>
        <taxon>Viridiplantae</taxon>
        <taxon>Streptophyta</taxon>
        <taxon>Embryophyta</taxon>
        <taxon>Tracheophyta</taxon>
        <taxon>Spermatophyta</taxon>
        <taxon>Magnoliopsida</taxon>
        <taxon>Liliopsida</taxon>
        <taxon>Poales</taxon>
        <taxon>Cyperaceae</taxon>
        <taxon>Cyperoideae</taxon>
        <taxon>Cariceae</taxon>
        <taxon>Carex</taxon>
        <taxon>Carex subgen. Euthyceras</taxon>
    </lineage>
</organism>
<keyword evidence="6" id="KW-1185">Reference proteome</keyword>
<sequence>MSELSMLSFKYNLTKLRPSRERQLSDLIGEPNYEPDRKEMERVFYKIAGPDKKIKHKELKELLTKLGVADAAEEAARMIRSVGSKKDKSIDLECFLDMHKDGVMIREIRHAFSVFDKDKDGRISAVDMQQTFSMLGESYELKECEKMLKVVDRNQKQYVDMDDFIGMMTRPAKK</sequence>
<dbReference type="PROSITE" id="PS00018">
    <property type="entry name" value="EF_HAND_1"/>
    <property type="match status" value="1"/>
</dbReference>
<dbReference type="AlphaFoldDB" id="A0A833RI16"/>
<evidence type="ECO:0000259" key="4">
    <source>
        <dbReference type="PROSITE" id="PS50222"/>
    </source>
</evidence>
<accession>A0A833RI16</accession>
<dbReference type="SMART" id="SM00054">
    <property type="entry name" value="EFh"/>
    <property type="match status" value="2"/>
</dbReference>
<feature type="domain" description="EF-hand" evidence="4">
    <location>
        <begin position="103"/>
        <end position="138"/>
    </location>
</feature>
<evidence type="ECO:0000256" key="1">
    <source>
        <dbReference type="ARBA" id="ARBA00022723"/>
    </source>
</evidence>
<dbReference type="InterPro" id="IPR018247">
    <property type="entry name" value="EF_Hand_1_Ca_BS"/>
</dbReference>
<dbReference type="InterPro" id="IPR011992">
    <property type="entry name" value="EF-hand-dom_pair"/>
</dbReference>
<dbReference type="OrthoDB" id="26525at2759"/>
<dbReference type="Proteomes" id="UP000623129">
    <property type="component" value="Unassembled WGS sequence"/>
</dbReference>
<reference evidence="5" key="1">
    <citation type="submission" date="2020-01" db="EMBL/GenBank/DDBJ databases">
        <title>Genome sequence of Kobresia littledalei, the first chromosome-level genome in the family Cyperaceae.</title>
        <authorList>
            <person name="Qu G."/>
        </authorList>
    </citation>
    <scope>NUCLEOTIDE SEQUENCE</scope>
    <source>
        <strain evidence="5">C.B.Clarke</strain>
        <tissue evidence="5">Leaf</tissue>
    </source>
</reference>
<dbReference type="FunFam" id="1.10.238.10:FF:000001">
    <property type="entry name" value="Calmodulin 1"/>
    <property type="match status" value="1"/>
</dbReference>
<evidence type="ECO:0000256" key="3">
    <source>
        <dbReference type="ARBA" id="ARBA00022837"/>
    </source>
</evidence>
<name>A0A833RI16_9POAL</name>
<evidence type="ECO:0000313" key="6">
    <source>
        <dbReference type="Proteomes" id="UP000623129"/>
    </source>
</evidence>
<dbReference type="InterPro" id="IPR002048">
    <property type="entry name" value="EF_hand_dom"/>
</dbReference>
<feature type="domain" description="EF-hand" evidence="4">
    <location>
        <begin position="139"/>
        <end position="174"/>
    </location>
</feature>
<dbReference type="CDD" id="cd00051">
    <property type="entry name" value="EFh"/>
    <property type="match status" value="1"/>
</dbReference>
<dbReference type="SUPFAM" id="SSF47473">
    <property type="entry name" value="EF-hand"/>
    <property type="match status" value="1"/>
</dbReference>
<dbReference type="EMBL" id="SWLB01000004">
    <property type="protein sequence ID" value="KAF3339481.1"/>
    <property type="molecule type" value="Genomic_DNA"/>
</dbReference>